<feature type="domain" description="G-protein coupled receptors family 1 profile" evidence="14">
    <location>
        <begin position="22"/>
        <end position="286"/>
    </location>
</feature>
<reference evidence="15" key="2">
    <citation type="submission" date="2025-08" db="UniProtKB">
        <authorList>
            <consortium name="Ensembl"/>
        </authorList>
    </citation>
    <scope>IDENTIFICATION</scope>
    <source>
        <strain evidence="15">Brown Norway</strain>
    </source>
</reference>
<keyword evidence="5 13" id="KW-0589">Pheromone response</keyword>
<evidence type="ECO:0000256" key="6">
    <source>
        <dbReference type="ARBA" id="ARBA00022692"/>
    </source>
</evidence>
<dbReference type="Proteomes" id="UP000002494">
    <property type="component" value="Chromosome 1"/>
</dbReference>
<keyword evidence="16" id="KW-1185">Reference proteome</keyword>
<evidence type="ECO:0000256" key="7">
    <source>
        <dbReference type="ARBA" id="ARBA00022989"/>
    </source>
</evidence>
<evidence type="ECO:0000256" key="11">
    <source>
        <dbReference type="ARBA" id="ARBA00023170"/>
    </source>
</evidence>
<proteinExistence type="inferred from homology"/>
<dbReference type="Ensembl" id="ENSRNOT00000149949.1">
    <property type="protein sequence ID" value="ENSRNOP00000111970.1"/>
    <property type="gene ID" value="ENSRNOG00000083154.1"/>
</dbReference>
<keyword evidence="9 13" id="KW-0472">Membrane</keyword>
<comment type="function">
    <text evidence="1">Putative pheromone receptor implicated in the regulation of social as well as reproductive behavior.</text>
</comment>
<keyword evidence="11 13" id="KW-0675">Receptor</keyword>
<dbReference type="Pfam" id="PF03402">
    <property type="entry name" value="V1R"/>
    <property type="match status" value="1"/>
</dbReference>
<dbReference type="SUPFAM" id="SSF81321">
    <property type="entry name" value="Family A G protein-coupled receptor-like"/>
    <property type="match status" value="1"/>
</dbReference>
<evidence type="ECO:0000256" key="2">
    <source>
        <dbReference type="ARBA" id="ARBA00004651"/>
    </source>
</evidence>
<evidence type="ECO:0000256" key="1">
    <source>
        <dbReference type="ARBA" id="ARBA00002233"/>
    </source>
</evidence>
<keyword evidence="6 13" id="KW-0812">Transmembrane</keyword>
<reference evidence="15" key="1">
    <citation type="submission" date="2024-01" db="EMBL/GenBank/DDBJ databases">
        <title>GRCr8: a new rat reference genome assembly contstructed from accurate long reads and long range scaffolding.</title>
        <authorList>
            <person name="Doris P.A."/>
            <person name="Kalbfleisch T."/>
            <person name="Li K."/>
            <person name="Howe K."/>
            <person name="Wood J."/>
        </authorList>
    </citation>
    <scope>NUCLEOTIDE SEQUENCE [LARGE SCALE GENOMIC DNA]</scope>
    <source>
        <strain evidence="15">Brown Norway</strain>
    </source>
</reference>
<keyword evidence="7 13" id="KW-1133">Transmembrane helix</keyword>
<feature type="transmembrane region" description="Helical" evidence="13">
    <location>
        <begin position="236"/>
        <end position="259"/>
    </location>
</feature>
<protein>
    <recommendedName>
        <fullName evidence="13">Vomeronasal type-1 receptor</fullName>
    </recommendedName>
</protein>
<name>A0ABK0M3T1_RAT</name>
<organism evidence="15 16">
    <name type="scientific">Rattus norvegicus</name>
    <name type="common">Rat</name>
    <dbReference type="NCBI Taxonomy" id="10116"/>
    <lineage>
        <taxon>Eukaryota</taxon>
        <taxon>Metazoa</taxon>
        <taxon>Chordata</taxon>
        <taxon>Craniata</taxon>
        <taxon>Vertebrata</taxon>
        <taxon>Euteleostomi</taxon>
        <taxon>Mammalia</taxon>
        <taxon>Eutheria</taxon>
        <taxon>Euarchontoglires</taxon>
        <taxon>Glires</taxon>
        <taxon>Rodentia</taxon>
        <taxon>Myomorpha</taxon>
        <taxon>Muroidea</taxon>
        <taxon>Muridae</taxon>
        <taxon>Murinae</taxon>
        <taxon>Rattus</taxon>
    </lineage>
</organism>
<evidence type="ECO:0000256" key="10">
    <source>
        <dbReference type="ARBA" id="ARBA00023157"/>
    </source>
</evidence>
<evidence type="ECO:0000256" key="3">
    <source>
        <dbReference type="ARBA" id="ARBA00010663"/>
    </source>
</evidence>
<feature type="transmembrane region" description="Helical" evidence="13">
    <location>
        <begin position="45"/>
        <end position="63"/>
    </location>
</feature>
<dbReference type="Gene3D" id="1.20.1070.10">
    <property type="entry name" value="Rhodopsin 7-helix transmembrane proteins"/>
    <property type="match status" value="1"/>
</dbReference>
<dbReference type="PANTHER" id="PTHR24062">
    <property type="entry name" value="VOMERONASAL TYPE-1 RECEPTOR"/>
    <property type="match status" value="1"/>
</dbReference>
<dbReference type="PRINTS" id="PR01534">
    <property type="entry name" value="VOMERONASL1R"/>
</dbReference>
<evidence type="ECO:0000256" key="13">
    <source>
        <dbReference type="RuleBase" id="RU364061"/>
    </source>
</evidence>
<keyword evidence="10" id="KW-1015">Disulfide bond</keyword>
<evidence type="ECO:0000256" key="12">
    <source>
        <dbReference type="ARBA" id="ARBA00023224"/>
    </source>
</evidence>
<keyword evidence="12 13" id="KW-0807">Transducer</keyword>
<gene>
    <name evidence="15" type="primary">Vmn1r237</name>
</gene>
<dbReference type="GeneTree" id="ENSGT00960000186612"/>
<comment type="subcellular location">
    <subcellularLocation>
        <location evidence="2 13">Cell membrane</location>
        <topology evidence="2 13">Multi-pass membrane protein</topology>
    </subcellularLocation>
</comment>
<feature type="transmembrane region" description="Helical" evidence="13">
    <location>
        <begin position="190"/>
        <end position="207"/>
    </location>
</feature>
<dbReference type="InterPro" id="IPR004072">
    <property type="entry name" value="Vmron_rcpt_1"/>
</dbReference>
<evidence type="ECO:0000256" key="9">
    <source>
        <dbReference type="ARBA" id="ARBA00023136"/>
    </source>
</evidence>
<feature type="transmembrane region" description="Helical" evidence="13">
    <location>
        <begin position="126"/>
        <end position="150"/>
    </location>
</feature>
<sequence length="313" mass="35228">MESRNLAIGMVYLSQTLIGILGNFSLIFHYAFLSFTTSRLKPTDFILKHLIVANSLFVISKGVPQTLSFLGLKDFLNDLVCKITYYAHTVGRGMSISSTCILSVFQAITISSMDSRYARFKFKARGYVGLICAFCWVLFMAVNIIVLMYVTAKRSNRNITNLKDLGFCVGVNYGKPHRVLHSVLYSVPDVLFMGIMIGSSSFMVSFLHRHQHQVQHIHATHVSQTCSSVDQATKTILLLVNTFVCFYLISSITHVIIIMNNSPNWLLVNLAMVFGAGFQTISPFLLMTQDSNASRFSLLWLLNRKSSHLIRKI</sequence>
<keyword evidence="8 13" id="KW-0297">G-protein coupled receptor</keyword>
<reference evidence="15" key="3">
    <citation type="submission" date="2025-09" db="UniProtKB">
        <authorList>
            <consortium name="Ensembl"/>
        </authorList>
    </citation>
    <scope>IDENTIFICATION</scope>
    <source>
        <strain evidence="15">Brown Norway</strain>
    </source>
</reference>
<dbReference type="PROSITE" id="PS50262">
    <property type="entry name" value="G_PROTEIN_RECEP_F1_2"/>
    <property type="match status" value="1"/>
</dbReference>
<feature type="transmembrane region" description="Helical" evidence="13">
    <location>
        <begin position="265"/>
        <end position="286"/>
    </location>
</feature>
<comment type="similarity">
    <text evidence="3 13">Belongs to the G-protein coupled receptor 1 family.</text>
</comment>
<evidence type="ECO:0000259" key="14">
    <source>
        <dbReference type="PROSITE" id="PS50262"/>
    </source>
</evidence>
<evidence type="ECO:0000313" key="16">
    <source>
        <dbReference type="Proteomes" id="UP000002494"/>
    </source>
</evidence>
<feature type="transmembrane region" description="Helical" evidence="13">
    <location>
        <begin position="12"/>
        <end position="33"/>
    </location>
</feature>
<evidence type="ECO:0000256" key="8">
    <source>
        <dbReference type="ARBA" id="ARBA00023040"/>
    </source>
</evidence>
<evidence type="ECO:0000256" key="5">
    <source>
        <dbReference type="ARBA" id="ARBA00022507"/>
    </source>
</evidence>
<feature type="transmembrane region" description="Helical" evidence="13">
    <location>
        <begin position="83"/>
        <end position="105"/>
    </location>
</feature>
<accession>A0ABK0M3T1</accession>
<evidence type="ECO:0000313" key="15">
    <source>
        <dbReference type="Ensembl" id="ENSRNOP00000111970.1"/>
    </source>
</evidence>
<dbReference type="InterPro" id="IPR017452">
    <property type="entry name" value="GPCR_Rhodpsn_7TM"/>
</dbReference>
<keyword evidence="4 13" id="KW-1003">Cell membrane</keyword>
<evidence type="ECO:0000256" key="4">
    <source>
        <dbReference type="ARBA" id="ARBA00022475"/>
    </source>
</evidence>